<evidence type="ECO:0000256" key="11">
    <source>
        <dbReference type="RuleBase" id="RU363048"/>
    </source>
</evidence>
<dbReference type="InterPro" id="IPR042487">
    <property type="entry name" value="RuvBL1/2_DNA/RNA_bd_dom"/>
</dbReference>
<keyword evidence="11" id="KW-0234">DNA repair</keyword>
<dbReference type="InterPro" id="IPR041048">
    <property type="entry name" value="RuvB-like_C"/>
</dbReference>
<evidence type="ECO:0000256" key="10">
    <source>
        <dbReference type="ARBA" id="ARBA00023242"/>
    </source>
</evidence>
<evidence type="ECO:0000259" key="12">
    <source>
        <dbReference type="SMART" id="SM00382"/>
    </source>
</evidence>
<comment type="function">
    <text evidence="1 11">Proposed core component of the chromatin remodeling Ino80 complex which is involved in transcriptional regulation, DNA replication and probably DNA repair.</text>
</comment>
<feature type="domain" description="AAA+ ATPase" evidence="12">
    <location>
        <begin position="62"/>
        <end position="351"/>
    </location>
</feature>
<comment type="subcellular location">
    <subcellularLocation>
        <location evidence="2 11">Nucleus</location>
    </subcellularLocation>
</comment>
<dbReference type="SUPFAM" id="SSF52540">
    <property type="entry name" value="P-loop containing nucleoside triphosphate hydrolases"/>
    <property type="match status" value="1"/>
</dbReference>
<dbReference type="InterPro" id="IPR027238">
    <property type="entry name" value="RuvB-like"/>
</dbReference>
<evidence type="ECO:0000256" key="2">
    <source>
        <dbReference type="ARBA" id="ARBA00004123"/>
    </source>
</evidence>
<keyword evidence="7 11" id="KW-0067">ATP-binding</keyword>
<evidence type="ECO:0000256" key="4">
    <source>
        <dbReference type="ARBA" id="ARBA00022741"/>
    </source>
</evidence>
<comment type="catalytic activity">
    <reaction evidence="11">
        <text>ATP + H2O = ADP + phosphate + H(+)</text>
        <dbReference type="Rhea" id="RHEA:13065"/>
        <dbReference type="ChEBI" id="CHEBI:15377"/>
        <dbReference type="ChEBI" id="CHEBI:15378"/>
        <dbReference type="ChEBI" id="CHEBI:30616"/>
        <dbReference type="ChEBI" id="CHEBI:43474"/>
        <dbReference type="ChEBI" id="CHEBI:456216"/>
        <dbReference type="EC" id="3.6.4.12"/>
    </reaction>
</comment>
<keyword evidence="13" id="KW-1185">Reference proteome</keyword>
<dbReference type="PANTHER" id="PTHR11093">
    <property type="entry name" value="RUVB-RELATED REPTIN AND PONTIN"/>
    <property type="match status" value="1"/>
</dbReference>
<keyword evidence="6 11" id="KW-0347">Helicase</keyword>
<gene>
    <name evidence="14" type="primary">LOC108566804</name>
</gene>
<evidence type="ECO:0000256" key="1">
    <source>
        <dbReference type="ARBA" id="ARBA00002300"/>
    </source>
</evidence>
<dbReference type="Proteomes" id="UP000695000">
    <property type="component" value="Unplaced"/>
</dbReference>
<evidence type="ECO:0000256" key="6">
    <source>
        <dbReference type="ARBA" id="ARBA00022806"/>
    </source>
</evidence>
<keyword evidence="10 11" id="KW-0539">Nucleus</keyword>
<protein>
    <recommendedName>
        <fullName evidence="11">RuvB-like helicase</fullName>
        <ecNumber evidence="11">3.6.4.12</ecNumber>
    </recommendedName>
</protein>
<dbReference type="SMART" id="SM00382">
    <property type="entry name" value="AAA"/>
    <property type="match status" value="1"/>
</dbReference>
<evidence type="ECO:0000256" key="5">
    <source>
        <dbReference type="ARBA" id="ARBA00022801"/>
    </source>
</evidence>
<keyword evidence="5 11" id="KW-0378">Hydrolase</keyword>
<sequence length="456" mass="50159">MKVEEVKSTVKTQRISAHSHIKGLGLDERGYAIQMAAGLVGQEQAREAAGVVVDMIRSKKMAGRAILLAGPPGTGKTAIALAIAQELGNKVPFCPMVGSEVYSSEIKKTEVLMENFRRAIGLRIRENKEVYEGEVVELSPVETDNPSGGYGKTISHVVIGLRTAKGSKQLKLDPSIYEALQKEKVEVGDVIYIEANSGAVKRQGRCDTYATEFDLEAEEYVPIPKGDVHKKKEVVQDVTLHDLDAANSKPQGGQDVLSMMSQLMKPKKTEITDKLRKEINKVVDKYIDQGIAELVPGVLFIDEVHMLDIETFTYLHRALESAIAPIVIFATNRGRCVIRGTDDIIAPHGIPLDLLDRLVIIRTLPYDKPDLEQILKLRALTEGLEMEDDALAALSDVGVRSTLRYAVQLMTPASLTAKTNGRNEIKREDIVEVSSLFLDAKSSAKIVSQNKDKFML</sequence>
<dbReference type="Gene3D" id="1.10.8.60">
    <property type="match status" value="1"/>
</dbReference>
<evidence type="ECO:0000256" key="3">
    <source>
        <dbReference type="ARBA" id="ARBA00007519"/>
    </source>
</evidence>
<evidence type="ECO:0000256" key="8">
    <source>
        <dbReference type="ARBA" id="ARBA00023015"/>
    </source>
</evidence>
<dbReference type="EC" id="3.6.4.12" evidence="11"/>
<dbReference type="Pfam" id="PF17856">
    <property type="entry name" value="TIP49_C"/>
    <property type="match status" value="1"/>
</dbReference>
<comment type="similarity">
    <text evidence="3 11">Belongs to the RuvB family.</text>
</comment>
<accession>A0ABM1N6A6</accession>
<evidence type="ECO:0000256" key="7">
    <source>
        <dbReference type="ARBA" id="ARBA00022840"/>
    </source>
</evidence>
<dbReference type="InterPro" id="IPR003593">
    <property type="entry name" value="AAA+_ATPase"/>
</dbReference>
<evidence type="ECO:0000256" key="9">
    <source>
        <dbReference type="ARBA" id="ARBA00023163"/>
    </source>
</evidence>
<proteinExistence type="inferred from homology"/>
<keyword evidence="9 11" id="KW-0804">Transcription</keyword>
<dbReference type="Gene3D" id="2.40.50.360">
    <property type="entry name" value="RuvB-like helicase, domain II"/>
    <property type="match status" value="1"/>
</dbReference>
<dbReference type="InterPro" id="IPR027417">
    <property type="entry name" value="P-loop_NTPase"/>
</dbReference>
<dbReference type="RefSeq" id="XP_017782356.1">
    <property type="nucleotide sequence ID" value="XM_017926867.1"/>
</dbReference>
<dbReference type="Gene3D" id="3.40.50.300">
    <property type="entry name" value="P-loop containing nucleotide triphosphate hydrolases"/>
    <property type="match status" value="1"/>
</dbReference>
<keyword evidence="11" id="KW-0156">Chromatin regulator</keyword>
<name>A0ABM1N6A6_NICVS</name>
<keyword evidence="8 11" id="KW-0805">Transcription regulation</keyword>
<dbReference type="Pfam" id="PF06068">
    <property type="entry name" value="TIP49"/>
    <property type="match status" value="1"/>
</dbReference>
<keyword evidence="4 11" id="KW-0547">Nucleotide-binding</keyword>
<organism evidence="13 14">
    <name type="scientific">Nicrophorus vespilloides</name>
    <name type="common">Boreal carrion beetle</name>
    <dbReference type="NCBI Taxonomy" id="110193"/>
    <lineage>
        <taxon>Eukaryota</taxon>
        <taxon>Metazoa</taxon>
        <taxon>Ecdysozoa</taxon>
        <taxon>Arthropoda</taxon>
        <taxon>Hexapoda</taxon>
        <taxon>Insecta</taxon>
        <taxon>Pterygota</taxon>
        <taxon>Neoptera</taxon>
        <taxon>Endopterygota</taxon>
        <taxon>Coleoptera</taxon>
        <taxon>Polyphaga</taxon>
        <taxon>Staphyliniformia</taxon>
        <taxon>Silphidae</taxon>
        <taxon>Nicrophorinae</taxon>
        <taxon>Nicrophorus</taxon>
    </lineage>
</organism>
<dbReference type="InterPro" id="IPR010339">
    <property type="entry name" value="TIP49_P-loop"/>
</dbReference>
<dbReference type="GeneID" id="108566804"/>
<evidence type="ECO:0000313" key="13">
    <source>
        <dbReference type="Proteomes" id="UP000695000"/>
    </source>
</evidence>
<reference evidence="14" key="1">
    <citation type="submission" date="2025-08" db="UniProtKB">
        <authorList>
            <consortium name="RefSeq"/>
        </authorList>
    </citation>
    <scope>IDENTIFICATION</scope>
    <source>
        <tissue evidence="14">Whole Larva</tissue>
    </source>
</reference>
<keyword evidence="11" id="KW-0227">DNA damage</keyword>
<evidence type="ECO:0000313" key="14">
    <source>
        <dbReference type="RefSeq" id="XP_017782356.1"/>
    </source>
</evidence>